<dbReference type="Proteomes" id="UP001153678">
    <property type="component" value="Unassembled WGS sequence"/>
</dbReference>
<evidence type="ECO:0000313" key="2">
    <source>
        <dbReference type="EMBL" id="CAI2198959.1"/>
    </source>
</evidence>
<feature type="non-terminal residue" evidence="2">
    <location>
        <position position="100"/>
    </location>
</feature>
<evidence type="ECO:0000313" key="3">
    <source>
        <dbReference type="Proteomes" id="UP001153678"/>
    </source>
</evidence>
<feature type="transmembrane region" description="Helical" evidence="1">
    <location>
        <begin position="21"/>
        <end position="40"/>
    </location>
</feature>
<protein>
    <submittedName>
        <fullName evidence="2">16097_t:CDS:1</fullName>
    </submittedName>
</protein>
<reference evidence="2" key="1">
    <citation type="submission" date="2022-08" db="EMBL/GenBank/DDBJ databases">
        <authorList>
            <person name="Kallberg Y."/>
            <person name="Tangrot J."/>
            <person name="Rosling A."/>
        </authorList>
    </citation>
    <scope>NUCLEOTIDE SEQUENCE</scope>
    <source>
        <strain evidence="2">Wild A</strain>
    </source>
</reference>
<accession>A0A9W4T9U0</accession>
<comment type="caution">
    <text evidence="2">The sequence shown here is derived from an EMBL/GenBank/DDBJ whole genome shotgun (WGS) entry which is preliminary data.</text>
</comment>
<keyword evidence="1" id="KW-1133">Transmembrane helix</keyword>
<dbReference type="AlphaFoldDB" id="A0A9W4T9U0"/>
<organism evidence="2 3">
    <name type="scientific">Funneliformis geosporum</name>
    <dbReference type="NCBI Taxonomy" id="1117311"/>
    <lineage>
        <taxon>Eukaryota</taxon>
        <taxon>Fungi</taxon>
        <taxon>Fungi incertae sedis</taxon>
        <taxon>Mucoromycota</taxon>
        <taxon>Glomeromycotina</taxon>
        <taxon>Glomeromycetes</taxon>
        <taxon>Glomerales</taxon>
        <taxon>Glomeraceae</taxon>
        <taxon>Funneliformis</taxon>
    </lineage>
</organism>
<keyword evidence="1" id="KW-0472">Membrane</keyword>
<sequence>TNYQGDFEKFRRIKVFGVQIYYHNFYVYSMCMPFSSVYYFKQENKFSYPTIMFLVFKDLPIFASNLWIMRNIIISSTENILAYVTSVPTEFGNDDTVIDK</sequence>
<keyword evidence="1" id="KW-0812">Transmembrane</keyword>
<dbReference type="OrthoDB" id="2443197at2759"/>
<feature type="transmembrane region" description="Helical" evidence="1">
    <location>
        <begin position="46"/>
        <end position="68"/>
    </location>
</feature>
<proteinExistence type="predicted"/>
<evidence type="ECO:0000256" key="1">
    <source>
        <dbReference type="SAM" id="Phobius"/>
    </source>
</evidence>
<gene>
    <name evidence="2" type="ORF">FWILDA_LOCUS18833</name>
</gene>
<feature type="non-terminal residue" evidence="2">
    <location>
        <position position="1"/>
    </location>
</feature>
<keyword evidence="3" id="KW-1185">Reference proteome</keyword>
<dbReference type="EMBL" id="CAMKVN010019959">
    <property type="protein sequence ID" value="CAI2198959.1"/>
    <property type="molecule type" value="Genomic_DNA"/>
</dbReference>
<name>A0A9W4T9U0_9GLOM</name>